<evidence type="ECO:0000259" key="6">
    <source>
        <dbReference type="Pfam" id="PF02782"/>
    </source>
</evidence>
<keyword evidence="3 4" id="KW-0418">Kinase</keyword>
<name>A0ABR5AFM0_9BACL</name>
<evidence type="ECO:0000313" key="7">
    <source>
        <dbReference type="EMBL" id="KIL39839.1"/>
    </source>
</evidence>
<evidence type="ECO:0000256" key="4">
    <source>
        <dbReference type="RuleBase" id="RU003733"/>
    </source>
</evidence>
<comment type="similarity">
    <text evidence="1 4">Belongs to the FGGY kinase family.</text>
</comment>
<comment type="caution">
    <text evidence="7">The sequence shown here is derived from an EMBL/GenBank/DDBJ whole genome shotgun (WGS) entry which is preliminary data.</text>
</comment>
<reference evidence="7 8" key="1">
    <citation type="submission" date="2014-12" db="EMBL/GenBank/DDBJ databases">
        <title>Draft genome sequence of Paenibacillus kamchatkensis strain B-2647.</title>
        <authorList>
            <person name="Karlyshev A.V."/>
            <person name="Kudryashova E.B."/>
        </authorList>
    </citation>
    <scope>NUCLEOTIDE SEQUENCE [LARGE SCALE GENOMIC DNA]</scope>
    <source>
        <strain evidence="7 8">VKM B-2647</strain>
    </source>
</reference>
<evidence type="ECO:0000313" key="8">
    <source>
        <dbReference type="Proteomes" id="UP000031967"/>
    </source>
</evidence>
<organism evidence="7 8">
    <name type="scientific">Gordoniibacillus kamchatkensis</name>
    <dbReference type="NCBI Taxonomy" id="1590651"/>
    <lineage>
        <taxon>Bacteria</taxon>
        <taxon>Bacillati</taxon>
        <taxon>Bacillota</taxon>
        <taxon>Bacilli</taxon>
        <taxon>Bacillales</taxon>
        <taxon>Paenibacillaceae</taxon>
        <taxon>Gordoniibacillus</taxon>
    </lineage>
</organism>
<feature type="domain" description="Carbohydrate kinase FGGY N-terminal" evidence="5">
    <location>
        <begin position="4"/>
        <end position="162"/>
    </location>
</feature>
<dbReference type="InterPro" id="IPR018483">
    <property type="entry name" value="Carb_kinase_FGGY_CS"/>
</dbReference>
<keyword evidence="2 4" id="KW-0808">Transferase</keyword>
<dbReference type="SUPFAM" id="SSF53067">
    <property type="entry name" value="Actin-like ATPase domain"/>
    <property type="match status" value="2"/>
</dbReference>
<dbReference type="PROSITE" id="PS00445">
    <property type="entry name" value="FGGY_KINASES_2"/>
    <property type="match status" value="1"/>
</dbReference>
<evidence type="ECO:0008006" key="9">
    <source>
        <dbReference type="Google" id="ProtNLM"/>
    </source>
</evidence>
<dbReference type="PANTHER" id="PTHR43095">
    <property type="entry name" value="SUGAR KINASE"/>
    <property type="match status" value="1"/>
</dbReference>
<gene>
    <name evidence="7" type="ORF">SD70_17395</name>
</gene>
<sequence length="405" mass="43528">MLGVDQNMRPTTPIFTWADRRSATHAARLRSAPDAGQLHRETGCPVHSSFWPARLLWLAEAEPAAYAATRFWLSAADYMYFRLFGTVTASTSMASGTGLFDIGRLIWSERAIRAAKLDPAALPDVSDAPCHGLRAEYAERWPQLRDVPWFPAKGDGACSNIGAGCADDGRMAFMLGTSGSMRIVWEAGKAAIADPGQWCYRVDRRRFAGGMALSEGGNAVAWARKSLLLGAPAEIEANVVAMPPDGHGLTVLPFFLGARSPDWIDGRTAVFAGITAATSPLDMYRAVLESVAIRFALLKRRLDAARPGQRRVVATGAAFLQSSAWPQIVADCLGEEIMLSGVSEGSLRGAAILALEELGCIASIGALESPITAVVNPDAEAHAIYAKAMERHKRLDEQMISMNVV</sequence>
<evidence type="ECO:0000259" key="5">
    <source>
        <dbReference type="Pfam" id="PF00370"/>
    </source>
</evidence>
<dbReference type="InterPro" id="IPR018485">
    <property type="entry name" value="FGGY_C"/>
</dbReference>
<dbReference type="EMBL" id="JXAK01000030">
    <property type="protein sequence ID" value="KIL39839.1"/>
    <property type="molecule type" value="Genomic_DNA"/>
</dbReference>
<protein>
    <recommendedName>
        <fullName evidence="9">Gluconokinase</fullName>
    </recommendedName>
</protein>
<dbReference type="InterPro" id="IPR018484">
    <property type="entry name" value="FGGY_N"/>
</dbReference>
<accession>A0ABR5AFM0</accession>
<dbReference type="InterPro" id="IPR050406">
    <property type="entry name" value="FGGY_Carb_Kinase"/>
</dbReference>
<proteinExistence type="inferred from homology"/>
<dbReference type="CDD" id="cd07770">
    <property type="entry name" value="ASKHA_NBD_FGGY_GntK"/>
    <property type="match status" value="1"/>
</dbReference>
<dbReference type="Gene3D" id="3.30.420.40">
    <property type="match status" value="2"/>
</dbReference>
<dbReference type="Pfam" id="PF00370">
    <property type="entry name" value="FGGY_N"/>
    <property type="match status" value="1"/>
</dbReference>
<evidence type="ECO:0000256" key="1">
    <source>
        <dbReference type="ARBA" id="ARBA00009156"/>
    </source>
</evidence>
<dbReference type="PANTHER" id="PTHR43095:SF2">
    <property type="entry name" value="GLUCONOKINASE"/>
    <property type="match status" value="1"/>
</dbReference>
<dbReference type="Proteomes" id="UP000031967">
    <property type="component" value="Unassembled WGS sequence"/>
</dbReference>
<evidence type="ECO:0000256" key="3">
    <source>
        <dbReference type="ARBA" id="ARBA00022777"/>
    </source>
</evidence>
<dbReference type="InterPro" id="IPR043129">
    <property type="entry name" value="ATPase_NBD"/>
</dbReference>
<feature type="domain" description="Carbohydrate kinase FGGY C-terminal" evidence="6">
    <location>
        <begin position="174"/>
        <end position="355"/>
    </location>
</feature>
<evidence type="ECO:0000256" key="2">
    <source>
        <dbReference type="ARBA" id="ARBA00022679"/>
    </source>
</evidence>
<dbReference type="Pfam" id="PF02782">
    <property type="entry name" value="FGGY_C"/>
    <property type="match status" value="1"/>
</dbReference>
<keyword evidence="8" id="KW-1185">Reference proteome</keyword>